<reference evidence="4" key="1">
    <citation type="submission" date="2023-07" db="EMBL/GenBank/DDBJ databases">
        <authorList>
            <person name="Kim M.K."/>
        </authorList>
    </citation>
    <scope>NUCLEOTIDE SEQUENCE</scope>
    <source>
        <strain evidence="4">ASUV-10-1</strain>
    </source>
</reference>
<dbReference type="CDD" id="cd12843">
    <property type="entry name" value="Bvu_2165_C_like"/>
    <property type="match status" value="1"/>
</dbReference>
<protein>
    <submittedName>
        <fullName evidence="4">DNA-binding domain-containing protein</fullName>
    </submittedName>
</protein>
<dbReference type="GO" id="GO:0003677">
    <property type="term" value="F:DNA binding"/>
    <property type="evidence" value="ECO:0007669"/>
    <property type="project" value="UniProtKB-KW"/>
</dbReference>
<sequence length="235" mass="25752">MPIAYSLIDNKLTADPNDLRAQVQSAGTATLDDLANDVVRPGSTVTKAEFLAMYEEFKMAVIHRAQRGETIITDLFVLRPTLTGVWRDAHDTFDPQRHRGQLRLAAGTLLRRAETELRFTLVSPAGLTEPRPERVEDLLSEAVNDTLTTGTLALLRGTHLKHDPTDPDQGLFLVPATGSNAPVRVDKVKKNTPSEQLFLVPATLPAGTYRLEVRNKLRGSNTLRTAALPATLTIA</sequence>
<name>A0ABT9BGB9_9BACT</name>
<dbReference type="Pfam" id="PF14734">
    <property type="entry name" value="DUF4469"/>
    <property type="match status" value="1"/>
</dbReference>
<dbReference type="InterPro" id="IPR049893">
    <property type="entry name" value="Bvu_2165-like_IHF-HU-DNA_bdg"/>
</dbReference>
<dbReference type="EMBL" id="JAUQSY010000018">
    <property type="protein sequence ID" value="MDO7877307.1"/>
    <property type="molecule type" value="Genomic_DNA"/>
</dbReference>
<proteinExistence type="predicted"/>
<comment type="caution">
    <text evidence="4">The sequence shown here is derived from an EMBL/GenBank/DDBJ whole genome shotgun (WGS) entry which is preliminary data.</text>
</comment>
<gene>
    <name evidence="4" type="ORF">Q5H93_21360</name>
</gene>
<keyword evidence="1 4" id="KW-0238">DNA-binding</keyword>
<accession>A0ABT9BGB9</accession>
<keyword evidence="5" id="KW-1185">Reference proteome</keyword>
<dbReference type="InterPro" id="IPR027824">
    <property type="entry name" value="DUF4469"/>
</dbReference>
<evidence type="ECO:0000256" key="1">
    <source>
        <dbReference type="ARBA" id="ARBA00023125"/>
    </source>
</evidence>
<evidence type="ECO:0000313" key="4">
    <source>
        <dbReference type="EMBL" id="MDO7877307.1"/>
    </source>
</evidence>
<dbReference type="Gene3D" id="2.70.50.70">
    <property type="match status" value="1"/>
</dbReference>
<feature type="domain" description="DUF4469" evidence="2">
    <location>
        <begin position="134"/>
        <end position="223"/>
    </location>
</feature>
<dbReference type="Pfam" id="PF14848">
    <property type="entry name" value="HU-DNA_bdg"/>
    <property type="match status" value="1"/>
</dbReference>
<evidence type="ECO:0000313" key="5">
    <source>
        <dbReference type="Proteomes" id="UP001176429"/>
    </source>
</evidence>
<evidence type="ECO:0000259" key="3">
    <source>
        <dbReference type="Pfam" id="PF14848"/>
    </source>
</evidence>
<organism evidence="4 5">
    <name type="scientific">Hymenobacter aranciens</name>
    <dbReference type="NCBI Taxonomy" id="3063996"/>
    <lineage>
        <taxon>Bacteria</taxon>
        <taxon>Pseudomonadati</taxon>
        <taxon>Bacteroidota</taxon>
        <taxon>Cytophagia</taxon>
        <taxon>Cytophagales</taxon>
        <taxon>Hymenobacteraceae</taxon>
        <taxon>Hymenobacter</taxon>
    </lineage>
</organism>
<feature type="domain" description="Bvu-2165-like IHF-HU-like DNA-binding" evidence="3">
    <location>
        <begin position="4"/>
        <end position="116"/>
    </location>
</feature>
<dbReference type="RefSeq" id="WP_305008737.1">
    <property type="nucleotide sequence ID" value="NZ_JAUQSY010000018.1"/>
</dbReference>
<evidence type="ECO:0000259" key="2">
    <source>
        <dbReference type="Pfam" id="PF14734"/>
    </source>
</evidence>
<dbReference type="Gene3D" id="4.10.520.10">
    <property type="entry name" value="IHF-like DNA-binding proteins"/>
    <property type="match status" value="1"/>
</dbReference>
<dbReference type="Proteomes" id="UP001176429">
    <property type="component" value="Unassembled WGS sequence"/>
</dbReference>
<dbReference type="InterPro" id="IPR010992">
    <property type="entry name" value="IHF-like_DNA-bd_dom_sf"/>
</dbReference>